<gene>
    <name evidence="1" type="ORF">EVAR_24667_1</name>
</gene>
<dbReference type="AlphaFoldDB" id="A0A4C1WFS7"/>
<keyword evidence="2" id="KW-1185">Reference proteome</keyword>
<organism evidence="1 2">
    <name type="scientific">Eumeta variegata</name>
    <name type="common">Bagworm moth</name>
    <name type="synonym">Eumeta japonica</name>
    <dbReference type="NCBI Taxonomy" id="151549"/>
    <lineage>
        <taxon>Eukaryota</taxon>
        <taxon>Metazoa</taxon>
        <taxon>Ecdysozoa</taxon>
        <taxon>Arthropoda</taxon>
        <taxon>Hexapoda</taxon>
        <taxon>Insecta</taxon>
        <taxon>Pterygota</taxon>
        <taxon>Neoptera</taxon>
        <taxon>Endopterygota</taxon>
        <taxon>Lepidoptera</taxon>
        <taxon>Glossata</taxon>
        <taxon>Ditrysia</taxon>
        <taxon>Tineoidea</taxon>
        <taxon>Psychidae</taxon>
        <taxon>Oiketicinae</taxon>
        <taxon>Eumeta</taxon>
    </lineage>
</organism>
<dbReference type="Proteomes" id="UP000299102">
    <property type="component" value="Unassembled WGS sequence"/>
</dbReference>
<dbReference type="EMBL" id="BGZK01000543">
    <property type="protein sequence ID" value="GBP49362.1"/>
    <property type="molecule type" value="Genomic_DNA"/>
</dbReference>
<name>A0A4C1WFS7_EUMVA</name>
<accession>A0A4C1WFS7</accession>
<protein>
    <submittedName>
        <fullName evidence="1">Uncharacterized protein</fullName>
    </submittedName>
</protein>
<proteinExistence type="predicted"/>
<evidence type="ECO:0000313" key="1">
    <source>
        <dbReference type="EMBL" id="GBP49362.1"/>
    </source>
</evidence>
<evidence type="ECO:0000313" key="2">
    <source>
        <dbReference type="Proteomes" id="UP000299102"/>
    </source>
</evidence>
<reference evidence="1 2" key="1">
    <citation type="journal article" date="2019" name="Commun. Biol.">
        <title>The bagworm genome reveals a unique fibroin gene that provides high tensile strength.</title>
        <authorList>
            <person name="Kono N."/>
            <person name="Nakamura H."/>
            <person name="Ohtoshi R."/>
            <person name="Tomita M."/>
            <person name="Numata K."/>
            <person name="Arakawa K."/>
        </authorList>
    </citation>
    <scope>NUCLEOTIDE SEQUENCE [LARGE SCALE GENOMIC DNA]</scope>
</reference>
<comment type="caution">
    <text evidence="1">The sequence shown here is derived from an EMBL/GenBank/DDBJ whole genome shotgun (WGS) entry which is preliminary data.</text>
</comment>
<sequence length="95" mass="10562">MQAPLLVSALITDYSTGYNDSHVRRTVQLGLSQTTQVSFQNTEHSPNPIYRLRDLDFKLPILAQRRTGDANDVIIDAITSGTGGLTFIRDTERVV</sequence>